<dbReference type="eggNOG" id="KOG1384">
    <property type="taxonomic scope" value="Eukaryota"/>
</dbReference>
<gene>
    <name evidence="4" type="ORF">UREG_03134</name>
</gene>
<dbReference type="InterPro" id="IPR036236">
    <property type="entry name" value="Znf_C2H2_sf"/>
</dbReference>
<name>C4JP75_UNCRE</name>
<dbReference type="FunCoup" id="C4JP75">
    <property type="interactions" value="858"/>
</dbReference>
<dbReference type="VEuPathDB" id="FungiDB:UREG_03134"/>
<keyword evidence="3" id="KW-0067">ATP-binding</keyword>
<dbReference type="InterPro" id="IPR039657">
    <property type="entry name" value="Dimethylallyltransferase"/>
</dbReference>
<evidence type="ECO:0008006" key="6">
    <source>
        <dbReference type="Google" id="ProtNLM"/>
    </source>
</evidence>
<dbReference type="GeneID" id="8437766"/>
<dbReference type="Proteomes" id="UP000002058">
    <property type="component" value="Unassembled WGS sequence"/>
</dbReference>
<dbReference type="PANTHER" id="PTHR11088:SF89">
    <property type="entry name" value="TRNA DIMETHYLALLYLTRANSFERASE"/>
    <property type="match status" value="1"/>
</dbReference>
<evidence type="ECO:0000256" key="2">
    <source>
        <dbReference type="ARBA" id="ARBA00022741"/>
    </source>
</evidence>
<evidence type="ECO:0000313" key="4">
    <source>
        <dbReference type="EMBL" id="EEP78289.1"/>
    </source>
</evidence>
<dbReference type="EMBL" id="CH476616">
    <property type="protein sequence ID" value="EEP78289.1"/>
    <property type="molecule type" value="Genomic_DNA"/>
</dbReference>
<organism evidence="4 5">
    <name type="scientific">Uncinocarpus reesii (strain UAMH 1704)</name>
    <dbReference type="NCBI Taxonomy" id="336963"/>
    <lineage>
        <taxon>Eukaryota</taxon>
        <taxon>Fungi</taxon>
        <taxon>Dikarya</taxon>
        <taxon>Ascomycota</taxon>
        <taxon>Pezizomycotina</taxon>
        <taxon>Eurotiomycetes</taxon>
        <taxon>Eurotiomycetidae</taxon>
        <taxon>Onygenales</taxon>
        <taxon>Onygenaceae</taxon>
        <taxon>Uncinocarpus</taxon>
    </lineage>
</organism>
<evidence type="ECO:0000256" key="1">
    <source>
        <dbReference type="ARBA" id="ARBA00022679"/>
    </source>
</evidence>
<keyword evidence="1" id="KW-0808">Transferase</keyword>
<evidence type="ECO:0000313" key="5">
    <source>
        <dbReference type="Proteomes" id="UP000002058"/>
    </source>
</evidence>
<dbReference type="OrthoDB" id="775260at2759"/>
<dbReference type="PANTHER" id="PTHR11088">
    <property type="entry name" value="TRNA DIMETHYLALLYLTRANSFERASE"/>
    <property type="match status" value="1"/>
</dbReference>
<reference evidence="5" key="1">
    <citation type="journal article" date="2009" name="Genome Res.">
        <title>Comparative genomic analyses of the human fungal pathogens Coccidioides and their relatives.</title>
        <authorList>
            <person name="Sharpton T.J."/>
            <person name="Stajich J.E."/>
            <person name="Rounsley S.D."/>
            <person name="Gardner M.J."/>
            <person name="Wortman J.R."/>
            <person name="Jordar V.S."/>
            <person name="Maiti R."/>
            <person name="Kodira C.D."/>
            <person name="Neafsey D.E."/>
            <person name="Zeng Q."/>
            <person name="Hung C.-Y."/>
            <person name="McMahan C."/>
            <person name="Muszewska A."/>
            <person name="Grynberg M."/>
            <person name="Mandel M.A."/>
            <person name="Kellner E.M."/>
            <person name="Barker B.M."/>
            <person name="Galgiani J.N."/>
            <person name="Orbach M.J."/>
            <person name="Kirkland T.N."/>
            <person name="Cole G.T."/>
            <person name="Henn M.R."/>
            <person name="Birren B.W."/>
            <person name="Taylor J.W."/>
        </authorList>
    </citation>
    <scope>NUCLEOTIDE SEQUENCE [LARGE SCALE GENOMIC DNA]</scope>
    <source>
        <strain evidence="5">UAMH 1704</strain>
    </source>
</reference>
<sequence>MLEKLRELDPVMAERWHPNESRKIRRSLQICLQTGRPVSEIYKEQKMQLRKTLEANTGQAGTGDIVEPSHLRFPTLLFWVYSDKSVLRQRLDNRVNGMIDQGLLSEAQQMFNYLQEKEAKNIHVDRTRGVWVSIGFKELDPYITALSSGQTSPENLQKLKMECVESVKTATKQYSNSQLKWIRGKLWNLLDLVGASDHLYVLDSTDVGDWDNAVRLPGERVTEAFLSGKPRPHPSEVSKIAKELFKLKQQRNQSPSEDLEIRKSCDVCNLPGMTEEQWHIHIKGKRHKNAVKGAEKRAQRERYLARQRECAEGEGLGAQNARAEMPNRLNPSGQVEIRITEHELTIHTEVS</sequence>
<dbReference type="OMA" id="WGLHLKS"/>
<dbReference type="GO" id="GO:0006400">
    <property type="term" value="P:tRNA modification"/>
    <property type="evidence" value="ECO:0007669"/>
    <property type="project" value="TreeGrafter"/>
</dbReference>
<accession>C4JP75</accession>
<dbReference type="GO" id="GO:0052381">
    <property type="term" value="F:tRNA dimethylallyltransferase activity"/>
    <property type="evidence" value="ECO:0007669"/>
    <property type="project" value="TreeGrafter"/>
</dbReference>
<dbReference type="Gene3D" id="1.10.20.140">
    <property type="match status" value="1"/>
</dbReference>
<dbReference type="STRING" id="336963.C4JP75"/>
<dbReference type="SUPFAM" id="SSF57667">
    <property type="entry name" value="beta-beta-alpha zinc fingers"/>
    <property type="match status" value="1"/>
</dbReference>
<evidence type="ECO:0000256" key="3">
    <source>
        <dbReference type="ARBA" id="ARBA00022840"/>
    </source>
</evidence>
<keyword evidence="2" id="KW-0547">Nucleotide-binding</keyword>
<dbReference type="Gene3D" id="1.10.287.890">
    <property type="entry name" value="Crystal structure of tRNA isopentenylpyrophosphate transferase (bh2366) domain"/>
    <property type="match status" value="1"/>
</dbReference>
<dbReference type="KEGG" id="ure:UREG_03134"/>
<dbReference type="HOGENOM" id="CLU_790357_0_0_1"/>
<dbReference type="InParanoid" id="C4JP75"/>
<dbReference type="RefSeq" id="XP_002543618.1">
    <property type="nucleotide sequence ID" value="XM_002543572.1"/>
</dbReference>
<dbReference type="GO" id="GO:0005524">
    <property type="term" value="F:ATP binding"/>
    <property type="evidence" value="ECO:0007669"/>
    <property type="project" value="UniProtKB-KW"/>
</dbReference>
<proteinExistence type="predicted"/>
<dbReference type="AlphaFoldDB" id="C4JP75"/>
<dbReference type="Gene3D" id="3.30.160.60">
    <property type="entry name" value="Classic Zinc Finger"/>
    <property type="match status" value="1"/>
</dbReference>
<dbReference type="Pfam" id="PF01715">
    <property type="entry name" value="IPPT"/>
    <property type="match status" value="1"/>
</dbReference>
<dbReference type="GO" id="GO:0005739">
    <property type="term" value="C:mitochondrion"/>
    <property type="evidence" value="ECO:0007669"/>
    <property type="project" value="TreeGrafter"/>
</dbReference>
<keyword evidence="5" id="KW-1185">Reference proteome</keyword>
<protein>
    <recommendedName>
        <fullName evidence="6">tRNA dimethylallyltransferase</fullName>
    </recommendedName>
</protein>